<reference evidence="3 4" key="1">
    <citation type="submission" date="2017-04" db="EMBL/GenBank/DDBJ databases">
        <authorList>
            <person name="Afonso C.L."/>
            <person name="Miller P.J."/>
            <person name="Scott M.A."/>
            <person name="Spackman E."/>
            <person name="Goraichik I."/>
            <person name="Dimitrov K.M."/>
            <person name="Suarez D.L."/>
            <person name="Swayne D.E."/>
        </authorList>
    </citation>
    <scope>NUCLEOTIDE SEQUENCE [LARGE SCALE GENOMIC DNA]</scope>
    <source>
        <strain evidence="3 4">KR-140</strain>
    </source>
</reference>
<evidence type="ECO:0000313" key="4">
    <source>
        <dbReference type="Proteomes" id="UP000192582"/>
    </source>
</evidence>
<name>A0A1W1VM15_9DEIO</name>
<accession>A0A1W1VM15</accession>
<protein>
    <submittedName>
        <fullName evidence="3">FRG domain-containing protein</fullName>
    </submittedName>
</protein>
<dbReference type="EMBL" id="FWWU01000009">
    <property type="protein sequence ID" value="SMB94368.1"/>
    <property type="molecule type" value="Genomic_DNA"/>
</dbReference>
<gene>
    <name evidence="3" type="ORF">SAMN00790413_02360</name>
</gene>
<evidence type="ECO:0000259" key="2">
    <source>
        <dbReference type="SMART" id="SM00901"/>
    </source>
</evidence>
<keyword evidence="4" id="KW-1185">Reference proteome</keyword>
<sequence length="312" mass="35733">MTAEGGAAEGENEIRVSSWPELHEVLYGESWNAQLGRFRSPFVFRGQARADAKLTTTLQRLGGEIREVERHLLRNFRKYAYKSGVDRDLSWYWLAVGQHHGLPTRLLDWTSSPLVAMHFATASERQYDVDGVIWMVNFVQTNDSLPQPLQDVLRAEGADLFTVDMLAAYSRQWQREEGVPRSTFDLDWLENLEREAEQPFLLFLEPPSIDERIVQQAALFSLLSNPDTALDDWLADHPERYRRVILPAALKWEIRDKLDQSNITERTLFPGLEGLGQSLSRYYRIREGALVNPATAGAQEDPEPDQPHSDAR</sequence>
<evidence type="ECO:0000313" key="3">
    <source>
        <dbReference type="EMBL" id="SMB94368.1"/>
    </source>
</evidence>
<feature type="region of interest" description="Disordered" evidence="1">
    <location>
        <begin position="293"/>
        <end position="312"/>
    </location>
</feature>
<evidence type="ECO:0000256" key="1">
    <source>
        <dbReference type="SAM" id="MobiDB-lite"/>
    </source>
</evidence>
<dbReference type="AlphaFoldDB" id="A0A1W1VM15"/>
<dbReference type="SMART" id="SM00901">
    <property type="entry name" value="FRG"/>
    <property type="match status" value="1"/>
</dbReference>
<dbReference type="Pfam" id="PF08867">
    <property type="entry name" value="FRG"/>
    <property type="match status" value="1"/>
</dbReference>
<dbReference type="InterPro" id="IPR014966">
    <property type="entry name" value="FRG-dom"/>
</dbReference>
<feature type="domain" description="FRG" evidence="2">
    <location>
        <begin position="38"/>
        <end position="134"/>
    </location>
</feature>
<dbReference type="RefSeq" id="WP_084049641.1">
    <property type="nucleotide sequence ID" value="NZ_FWWU01000009.1"/>
</dbReference>
<dbReference type="STRING" id="695939.SAMN00790413_02360"/>
<dbReference type="OrthoDB" id="9816036at2"/>
<proteinExistence type="predicted"/>
<organism evidence="3 4">
    <name type="scientific">Deinococcus hopiensis KR-140</name>
    <dbReference type="NCBI Taxonomy" id="695939"/>
    <lineage>
        <taxon>Bacteria</taxon>
        <taxon>Thermotogati</taxon>
        <taxon>Deinococcota</taxon>
        <taxon>Deinococci</taxon>
        <taxon>Deinococcales</taxon>
        <taxon>Deinococcaceae</taxon>
        <taxon>Deinococcus</taxon>
    </lineage>
</organism>
<dbReference type="Proteomes" id="UP000192582">
    <property type="component" value="Unassembled WGS sequence"/>
</dbReference>